<dbReference type="AlphaFoldDB" id="A0A9P7SVS4"/>
<dbReference type="EMBL" id="SRPW01003228">
    <property type="protein sequence ID" value="KAG5987744.1"/>
    <property type="molecule type" value="Genomic_DNA"/>
</dbReference>
<protein>
    <submittedName>
        <fullName evidence="1">Uncharacterized protein</fullName>
    </submittedName>
</protein>
<comment type="caution">
    <text evidence="1">The sequence shown here is derived from an EMBL/GenBank/DDBJ whole genome shotgun (WGS) entry which is preliminary data.</text>
</comment>
<reference evidence="1" key="1">
    <citation type="journal article" date="2020" name="bioRxiv">
        <title>Whole genome comparisons of ergot fungi reveals the divergence and evolution of species within the genus Claviceps are the result of varying mechanisms driving genome evolution and host range expansion.</title>
        <authorList>
            <person name="Wyka S.A."/>
            <person name="Mondo S.J."/>
            <person name="Liu M."/>
            <person name="Dettman J."/>
            <person name="Nalam V."/>
            <person name="Broders K.D."/>
        </authorList>
    </citation>
    <scope>NUCLEOTIDE SEQUENCE</scope>
    <source>
        <strain evidence="1">CCC 602</strain>
    </source>
</reference>
<keyword evidence="2" id="KW-1185">Reference proteome</keyword>
<name>A0A9P7SVS4_9HYPO</name>
<organism evidence="1 2">
    <name type="scientific">Claviceps pusilla</name>
    <dbReference type="NCBI Taxonomy" id="123648"/>
    <lineage>
        <taxon>Eukaryota</taxon>
        <taxon>Fungi</taxon>
        <taxon>Dikarya</taxon>
        <taxon>Ascomycota</taxon>
        <taxon>Pezizomycotina</taxon>
        <taxon>Sordariomycetes</taxon>
        <taxon>Hypocreomycetidae</taxon>
        <taxon>Hypocreales</taxon>
        <taxon>Clavicipitaceae</taxon>
        <taxon>Claviceps</taxon>
    </lineage>
</organism>
<evidence type="ECO:0000313" key="1">
    <source>
        <dbReference type="EMBL" id="KAG5987744.1"/>
    </source>
</evidence>
<feature type="non-terminal residue" evidence="1">
    <location>
        <position position="1"/>
    </location>
</feature>
<dbReference type="Proteomes" id="UP000748025">
    <property type="component" value="Unassembled WGS sequence"/>
</dbReference>
<proteinExistence type="predicted"/>
<feature type="non-terminal residue" evidence="1">
    <location>
        <position position="70"/>
    </location>
</feature>
<accession>A0A9P7SVS4</accession>
<evidence type="ECO:0000313" key="2">
    <source>
        <dbReference type="Proteomes" id="UP000748025"/>
    </source>
</evidence>
<gene>
    <name evidence="1" type="ORF">E4U43_004955</name>
</gene>
<sequence>NPPCSHSCHLSQGPHCPAAAQTPPFALLAWLLVWPRSIKYQQQALRCCQLARPHCRAARNSSIPHVECGL</sequence>